<reference evidence="2" key="1">
    <citation type="submission" date="2015-02" db="EMBL/GenBank/DDBJ databases">
        <title>Draft Genome of Frankia sp. CpI1-S.</title>
        <authorList>
            <person name="Oshone R.T."/>
            <person name="Ngom M."/>
            <person name="Ghodhbane-Gtari F."/>
            <person name="Gtari M."/>
            <person name="Morris K."/>
            <person name="Thomas K."/>
            <person name="Sen A."/>
            <person name="Tisa L.S."/>
        </authorList>
    </citation>
    <scope>NUCLEOTIDE SEQUENCE [LARGE SCALE GENOMIC DNA]</scope>
    <source>
        <strain evidence="2">CpI1-S</strain>
    </source>
</reference>
<dbReference type="Proteomes" id="UP000032545">
    <property type="component" value="Unassembled WGS sequence"/>
</dbReference>
<evidence type="ECO:0000313" key="2">
    <source>
        <dbReference type="Proteomes" id="UP000032545"/>
    </source>
</evidence>
<organism evidence="1 2">
    <name type="scientific">Frankia torreyi</name>
    <dbReference type="NCBI Taxonomy" id="1856"/>
    <lineage>
        <taxon>Bacteria</taxon>
        <taxon>Bacillati</taxon>
        <taxon>Actinomycetota</taxon>
        <taxon>Actinomycetes</taxon>
        <taxon>Frankiales</taxon>
        <taxon>Frankiaceae</taxon>
        <taxon>Frankia</taxon>
    </lineage>
</organism>
<evidence type="ECO:0000313" key="1">
    <source>
        <dbReference type="EMBL" id="KJE20062.1"/>
    </source>
</evidence>
<evidence type="ECO:0008006" key="3">
    <source>
        <dbReference type="Google" id="ProtNLM"/>
    </source>
</evidence>
<protein>
    <recommendedName>
        <fullName evidence="3">Nucleotidyltransferase family protein</fullName>
    </recommendedName>
</protein>
<proteinExistence type="predicted"/>
<reference evidence="1 2" key="2">
    <citation type="journal article" date="2016" name="Genome Announc.">
        <title>Permanent Draft Genome Sequences for Two Variants of Frankia sp. Strain CpI1, the First Frankia Strain Isolated from Root Nodules of Comptonia peregrina.</title>
        <authorList>
            <person name="Oshone R."/>
            <person name="Hurst S.G.IV."/>
            <person name="Abebe-Akele F."/>
            <person name="Simpson S."/>
            <person name="Morris K."/>
            <person name="Thomas W.K."/>
            <person name="Tisa L.S."/>
        </authorList>
    </citation>
    <scope>NUCLEOTIDE SEQUENCE [LARGE SCALE GENOMIC DNA]</scope>
    <source>
        <strain evidence="2">CpI1-S</strain>
    </source>
</reference>
<comment type="caution">
    <text evidence="1">The sequence shown here is derived from an EMBL/GenBank/DDBJ whole genome shotgun (WGS) entry which is preliminary data.</text>
</comment>
<dbReference type="SUPFAM" id="SSF81301">
    <property type="entry name" value="Nucleotidyltransferase"/>
    <property type="match status" value="1"/>
</dbReference>
<accession>A0A0D8B9K5</accession>
<dbReference type="InterPro" id="IPR043519">
    <property type="entry name" value="NT_sf"/>
</dbReference>
<dbReference type="PATRIC" id="fig|1502723.3.peg.6281"/>
<dbReference type="AlphaFoldDB" id="A0A0D8B9K5"/>
<keyword evidence="2" id="KW-1185">Reference proteome</keyword>
<name>A0A0D8B9K5_9ACTN</name>
<sequence>MLAGRVAGRSHAKSPDAVAYFRHHTSQLPYGWRLLVRVSKTDEICGMPAPTARELMRAIAHDSVDDDYIASWLDVAASAATRIRESLVAEGYLECSSEDERDSLHVTTIKGNALAQASFSPQIHRRTAEKNISGMLERVREYNRDNTKILAISRIQIFGSFLDSSRDRIGDIDLAVTILRRPDKDSYIKALYAYCNASGRRFGTHLDFLDWPRVEAIRTVKGRSPAINVTNEDITRFTDRWRDIYMIDKDEQAIQPPKDAPAEL</sequence>
<dbReference type="EMBL" id="JYFN01000073">
    <property type="protein sequence ID" value="KJE20062.1"/>
    <property type="molecule type" value="Genomic_DNA"/>
</dbReference>
<gene>
    <name evidence="1" type="ORF">FF36_05668</name>
</gene>